<dbReference type="SMART" id="SM00862">
    <property type="entry name" value="Trans_reg_C"/>
    <property type="match status" value="1"/>
</dbReference>
<dbReference type="SMART" id="SM00448">
    <property type="entry name" value="REC"/>
    <property type="match status" value="1"/>
</dbReference>
<feature type="domain" description="OmpR/PhoB-type" evidence="7">
    <location>
        <begin position="121"/>
        <end position="221"/>
    </location>
</feature>
<proteinExistence type="predicted"/>
<evidence type="ECO:0000259" key="6">
    <source>
        <dbReference type="PROSITE" id="PS50110"/>
    </source>
</evidence>
<organism evidence="8 9">
    <name type="scientific">Nocardioides exalbidus</name>
    <dbReference type="NCBI Taxonomy" id="402596"/>
    <lineage>
        <taxon>Bacteria</taxon>
        <taxon>Bacillati</taxon>
        <taxon>Actinomycetota</taxon>
        <taxon>Actinomycetes</taxon>
        <taxon>Propionibacteriales</taxon>
        <taxon>Nocardioidaceae</taxon>
        <taxon>Nocardioides</taxon>
    </lineage>
</organism>
<dbReference type="InterPro" id="IPR001867">
    <property type="entry name" value="OmpR/PhoB-type_DNA-bd"/>
</dbReference>
<dbReference type="GO" id="GO:0000156">
    <property type="term" value="F:phosphorelay response regulator activity"/>
    <property type="evidence" value="ECO:0007669"/>
    <property type="project" value="TreeGrafter"/>
</dbReference>
<dbReference type="GO" id="GO:0032993">
    <property type="term" value="C:protein-DNA complex"/>
    <property type="evidence" value="ECO:0007669"/>
    <property type="project" value="TreeGrafter"/>
</dbReference>
<dbReference type="Gene3D" id="1.10.10.10">
    <property type="entry name" value="Winged helix-like DNA-binding domain superfamily/Winged helix DNA-binding domain"/>
    <property type="match status" value="1"/>
</dbReference>
<dbReference type="Pfam" id="PF00072">
    <property type="entry name" value="Response_reg"/>
    <property type="match status" value="1"/>
</dbReference>
<dbReference type="CDD" id="cd00383">
    <property type="entry name" value="trans_reg_C"/>
    <property type="match status" value="1"/>
</dbReference>
<dbReference type="PANTHER" id="PTHR48111">
    <property type="entry name" value="REGULATOR OF RPOS"/>
    <property type="match status" value="1"/>
</dbReference>
<dbReference type="AlphaFoldDB" id="A0A1H4TAF9"/>
<evidence type="ECO:0000313" key="9">
    <source>
        <dbReference type="Proteomes" id="UP000198742"/>
    </source>
</evidence>
<evidence type="ECO:0000256" key="2">
    <source>
        <dbReference type="ARBA" id="ARBA00023012"/>
    </source>
</evidence>
<dbReference type="GO" id="GO:0005829">
    <property type="term" value="C:cytosol"/>
    <property type="evidence" value="ECO:0007669"/>
    <property type="project" value="TreeGrafter"/>
</dbReference>
<keyword evidence="9" id="KW-1185">Reference proteome</keyword>
<dbReference type="Pfam" id="PF00486">
    <property type="entry name" value="Trans_reg_C"/>
    <property type="match status" value="1"/>
</dbReference>
<evidence type="ECO:0000256" key="1">
    <source>
        <dbReference type="ARBA" id="ARBA00022553"/>
    </source>
</evidence>
<dbReference type="Gene3D" id="6.10.250.690">
    <property type="match status" value="1"/>
</dbReference>
<evidence type="ECO:0000259" key="7">
    <source>
        <dbReference type="PROSITE" id="PS51755"/>
    </source>
</evidence>
<evidence type="ECO:0000256" key="4">
    <source>
        <dbReference type="PROSITE-ProRule" id="PRU00169"/>
    </source>
</evidence>
<dbReference type="PROSITE" id="PS50110">
    <property type="entry name" value="RESPONSE_REGULATORY"/>
    <property type="match status" value="1"/>
</dbReference>
<dbReference type="InterPro" id="IPR016032">
    <property type="entry name" value="Sig_transdc_resp-reg_C-effctor"/>
</dbReference>
<dbReference type="Gene3D" id="3.40.50.2300">
    <property type="match status" value="1"/>
</dbReference>
<feature type="modified residue" description="4-aspartylphosphate" evidence="4">
    <location>
        <position position="48"/>
    </location>
</feature>
<feature type="domain" description="Response regulatory" evidence="6">
    <location>
        <begin position="1"/>
        <end position="113"/>
    </location>
</feature>
<dbReference type="EMBL" id="FNRT01000002">
    <property type="protein sequence ID" value="SEC53250.1"/>
    <property type="molecule type" value="Genomic_DNA"/>
</dbReference>
<evidence type="ECO:0000256" key="5">
    <source>
        <dbReference type="PROSITE-ProRule" id="PRU01091"/>
    </source>
</evidence>
<evidence type="ECO:0000256" key="3">
    <source>
        <dbReference type="ARBA" id="ARBA00023125"/>
    </source>
</evidence>
<protein>
    <submittedName>
        <fullName evidence="8">Two-component system, OmpR family, catabolic regulation response regulator CreB</fullName>
    </submittedName>
</protein>
<dbReference type="SUPFAM" id="SSF46894">
    <property type="entry name" value="C-terminal effector domain of the bipartite response regulators"/>
    <property type="match status" value="1"/>
</dbReference>
<dbReference type="InterPro" id="IPR039420">
    <property type="entry name" value="WalR-like"/>
</dbReference>
<gene>
    <name evidence="8" type="ORF">SAMN04489844_2472</name>
</gene>
<dbReference type="GO" id="GO:0000976">
    <property type="term" value="F:transcription cis-regulatory region binding"/>
    <property type="evidence" value="ECO:0007669"/>
    <property type="project" value="TreeGrafter"/>
</dbReference>
<dbReference type="InterPro" id="IPR001789">
    <property type="entry name" value="Sig_transdc_resp-reg_receiver"/>
</dbReference>
<dbReference type="Proteomes" id="UP000198742">
    <property type="component" value="Unassembled WGS sequence"/>
</dbReference>
<evidence type="ECO:0000313" key="8">
    <source>
        <dbReference type="EMBL" id="SEC53250.1"/>
    </source>
</evidence>
<keyword evidence="1 4" id="KW-0597">Phosphoprotein</keyword>
<dbReference type="SUPFAM" id="SSF52172">
    <property type="entry name" value="CheY-like"/>
    <property type="match status" value="1"/>
</dbReference>
<keyword evidence="2" id="KW-0902">Two-component regulatory system</keyword>
<dbReference type="InterPro" id="IPR011006">
    <property type="entry name" value="CheY-like_superfamily"/>
</dbReference>
<dbReference type="InterPro" id="IPR036388">
    <property type="entry name" value="WH-like_DNA-bd_sf"/>
</dbReference>
<accession>A0A1H4TAF9</accession>
<dbReference type="GO" id="GO:0006355">
    <property type="term" value="P:regulation of DNA-templated transcription"/>
    <property type="evidence" value="ECO:0007669"/>
    <property type="project" value="InterPro"/>
</dbReference>
<name>A0A1H4TAF9_9ACTN</name>
<dbReference type="PROSITE" id="PS51755">
    <property type="entry name" value="OMPR_PHOB"/>
    <property type="match status" value="1"/>
</dbReference>
<reference evidence="9" key="1">
    <citation type="submission" date="2016-10" db="EMBL/GenBank/DDBJ databases">
        <authorList>
            <person name="Varghese N."/>
            <person name="Submissions S."/>
        </authorList>
    </citation>
    <scope>NUCLEOTIDE SEQUENCE [LARGE SCALE GENOMIC DNA]</scope>
    <source>
        <strain evidence="9">DSM 22017</strain>
    </source>
</reference>
<keyword evidence="3 5" id="KW-0238">DNA-binding</keyword>
<feature type="DNA-binding region" description="OmpR/PhoB-type" evidence="5">
    <location>
        <begin position="121"/>
        <end position="221"/>
    </location>
</feature>
<dbReference type="STRING" id="402596.SAMN04489844_2472"/>
<sequence length="240" mass="25133">MVVAPPHGVGHLLALVLSSGGLDAVHVTSGDEALARALRHPVDLVLVDSDPPDLVGHDVCSGLRDHGFAGGIVILSDHVDEMAVVTGLDLGADDYVSRPCSVAELLSRVRAVLRRLDRVARSGAANGPAALHVDLDGHAIRWGDVVITTSGREHELLAALLAHRGRVVTREWLMDAIWGPEWSGSPMVLNAAVNRLRVRLAAAGASDAIENVRGVGFRLGPADGSRGEDSLHTSNAASRA</sequence>
<dbReference type="PANTHER" id="PTHR48111:SF40">
    <property type="entry name" value="PHOSPHATE REGULON TRANSCRIPTIONAL REGULATORY PROTEIN PHOB"/>
    <property type="match status" value="1"/>
</dbReference>